<dbReference type="PANTHER" id="PTHR30535">
    <property type="entry name" value="VITAMIN B12-BINDING PROTEIN"/>
    <property type="match status" value="1"/>
</dbReference>
<gene>
    <name evidence="4" type="ORF">WKV44_00225</name>
</gene>
<evidence type="ECO:0000256" key="2">
    <source>
        <dbReference type="SAM" id="SignalP"/>
    </source>
</evidence>
<keyword evidence="1 2" id="KW-0732">Signal</keyword>
<comment type="caution">
    <text evidence="4">The sequence shown here is derived from an EMBL/GenBank/DDBJ whole genome shotgun (WGS) entry which is preliminary data.</text>
</comment>
<reference evidence="4 5" key="1">
    <citation type="submission" date="2024-03" db="EMBL/GenBank/DDBJ databases">
        <title>Ignisphaera cupida sp. nov., a hyperthermophilic hydrolytic archaeon from a hot spring of Kamchatka, and proposal of Ignisphaeraceae fam. nov.</title>
        <authorList>
            <person name="Podosokorskaya O.A."/>
            <person name="Elcheninov A.G."/>
            <person name="Maltseva A.I."/>
            <person name="Zayulina K.S."/>
            <person name="Novikov A."/>
            <person name="Merkel A.Y."/>
        </authorList>
    </citation>
    <scope>NUCLEOTIDE SEQUENCE [LARGE SCALE GENOMIC DNA]</scope>
    <source>
        <strain evidence="4 5">38H-sp</strain>
    </source>
</reference>
<evidence type="ECO:0000313" key="5">
    <source>
        <dbReference type="Proteomes" id="UP001466331"/>
    </source>
</evidence>
<name>A0ABU9U8G7_9SPIR</name>
<feature type="chain" id="PRO_5045492802" evidence="2">
    <location>
        <begin position="20"/>
        <end position="292"/>
    </location>
</feature>
<dbReference type="NCBIfam" id="NF038402">
    <property type="entry name" value="TroA_like"/>
    <property type="match status" value="1"/>
</dbReference>
<accession>A0ABU9U8G7</accession>
<dbReference type="Gene3D" id="3.40.50.1980">
    <property type="entry name" value="Nitrogenase molybdenum iron protein domain"/>
    <property type="match status" value="2"/>
</dbReference>
<evidence type="ECO:0000259" key="3">
    <source>
        <dbReference type="PROSITE" id="PS50983"/>
    </source>
</evidence>
<evidence type="ECO:0000313" key="4">
    <source>
        <dbReference type="EMBL" id="MEM5946963.1"/>
    </source>
</evidence>
<dbReference type="EMBL" id="JBCHKQ010000001">
    <property type="protein sequence ID" value="MEM5946963.1"/>
    <property type="molecule type" value="Genomic_DNA"/>
</dbReference>
<evidence type="ECO:0000256" key="1">
    <source>
        <dbReference type="ARBA" id="ARBA00022729"/>
    </source>
</evidence>
<organism evidence="4 5">
    <name type="scientific">Rarispira pelagica</name>
    <dbReference type="NCBI Taxonomy" id="3141764"/>
    <lineage>
        <taxon>Bacteria</taxon>
        <taxon>Pseudomonadati</taxon>
        <taxon>Spirochaetota</taxon>
        <taxon>Spirochaetia</taxon>
        <taxon>Winmispirales</taxon>
        <taxon>Winmispiraceae</taxon>
        <taxon>Rarispira</taxon>
    </lineage>
</organism>
<dbReference type="PROSITE" id="PS50983">
    <property type="entry name" value="FE_B12_PBP"/>
    <property type="match status" value="1"/>
</dbReference>
<keyword evidence="5" id="KW-1185">Reference proteome</keyword>
<proteinExistence type="predicted"/>
<protein>
    <submittedName>
        <fullName evidence="4">ABC transporter substrate-binding protein</fullName>
    </submittedName>
</protein>
<feature type="signal peptide" evidence="2">
    <location>
        <begin position="1"/>
        <end position="19"/>
    </location>
</feature>
<sequence>MKRFFAALLVVLSVFSLFAQDDVINIKDAYGRTVSVKAYPERVVSLAPSITEIVFALGKGKSLVGRTDYCDYPSEVKGIESVGSLMQPNLEKIAALRPDVVIAASHVTKEAVTKLEELGIPVAVLDYPQSFEGTYEAIIEVGKLLGAQQQADMIIDDIEQDILDVMSAIGDSNRPRVYYVVSYGQYGDYTAGKGTFIDTLINMAGGVNVASDVEGWQYSAEKLLEKDPDIIIVSKYWDTKKGFMSTAPYNQLTAVKKGNVIEIDNNLVDRQGPRIGKGLKELAKAIHPEAFE</sequence>
<dbReference type="RefSeq" id="WP_420068417.1">
    <property type="nucleotide sequence ID" value="NZ_JBCHKQ010000001.1"/>
</dbReference>
<dbReference type="SUPFAM" id="SSF53807">
    <property type="entry name" value="Helical backbone' metal receptor"/>
    <property type="match status" value="1"/>
</dbReference>
<dbReference type="InterPro" id="IPR054828">
    <property type="entry name" value="Vit_B12_bind_prot"/>
</dbReference>
<dbReference type="InterPro" id="IPR002491">
    <property type="entry name" value="ABC_transptr_periplasmic_BD"/>
</dbReference>
<dbReference type="PANTHER" id="PTHR30535:SF34">
    <property type="entry name" value="MOLYBDATE-BINDING PROTEIN MOLA"/>
    <property type="match status" value="1"/>
</dbReference>
<feature type="domain" description="Fe/B12 periplasmic-binding" evidence="3">
    <location>
        <begin position="42"/>
        <end position="290"/>
    </location>
</feature>
<dbReference type="Pfam" id="PF01497">
    <property type="entry name" value="Peripla_BP_2"/>
    <property type="match status" value="1"/>
</dbReference>
<dbReference type="CDD" id="cd01143">
    <property type="entry name" value="YvrC"/>
    <property type="match status" value="1"/>
</dbReference>
<dbReference type="InterPro" id="IPR050902">
    <property type="entry name" value="ABC_Transporter_SBP"/>
</dbReference>
<dbReference type="Proteomes" id="UP001466331">
    <property type="component" value="Unassembled WGS sequence"/>
</dbReference>